<dbReference type="GO" id="GO:0102965">
    <property type="term" value="F:alcohol-forming long-chain fatty acyl-CoA reductase activity"/>
    <property type="evidence" value="ECO:0007669"/>
    <property type="project" value="UniProtKB-EC"/>
</dbReference>
<dbReference type="EC" id="1.2.1.84" evidence="1"/>
<organism evidence="3 4">
    <name type="scientific">Miscanthus lutarioriparius</name>
    <dbReference type="NCBI Taxonomy" id="422564"/>
    <lineage>
        <taxon>Eukaryota</taxon>
        <taxon>Viridiplantae</taxon>
        <taxon>Streptophyta</taxon>
        <taxon>Embryophyta</taxon>
        <taxon>Tracheophyta</taxon>
        <taxon>Spermatophyta</taxon>
        <taxon>Magnoliopsida</taxon>
        <taxon>Liliopsida</taxon>
        <taxon>Poales</taxon>
        <taxon>Poaceae</taxon>
        <taxon>PACMAD clade</taxon>
        <taxon>Panicoideae</taxon>
        <taxon>Andropogonodae</taxon>
        <taxon>Andropogoneae</taxon>
        <taxon>Saccharinae</taxon>
        <taxon>Miscanthus</taxon>
    </lineage>
</organism>
<gene>
    <name evidence="3" type="ORF">NCGR_LOCUS67599</name>
</gene>
<dbReference type="AlphaFoldDB" id="A0A811SKS8"/>
<evidence type="ECO:0000259" key="2">
    <source>
        <dbReference type="Pfam" id="PF07993"/>
    </source>
</evidence>
<dbReference type="EMBL" id="CAJGYO010000781">
    <property type="protein sequence ID" value="CAD6343501.1"/>
    <property type="molecule type" value="Genomic_DNA"/>
</dbReference>
<dbReference type="PANTHER" id="PTHR11011:SF45">
    <property type="entry name" value="FATTY ACYL-COA REDUCTASE CG8306-RELATED"/>
    <property type="match status" value="1"/>
</dbReference>
<dbReference type="PANTHER" id="PTHR11011">
    <property type="entry name" value="MALE STERILITY PROTEIN 2-RELATED"/>
    <property type="match status" value="1"/>
</dbReference>
<evidence type="ECO:0000313" key="3">
    <source>
        <dbReference type="EMBL" id="CAD6343501.1"/>
    </source>
</evidence>
<dbReference type="Pfam" id="PF07993">
    <property type="entry name" value="NAD_binding_4"/>
    <property type="match status" value="1"/>
</dbReference>
<dbReference type="Gene3D" id="3.40.50.720">
    <property type="entry name" value="NAD(P)-binding Rossmann-like Domain"/>
    <property type="match status" value="2"/>
</dbReference>
<keyword evidence="1" id="KW-0444">Lipid biosynthesis</keyword>
<keyword evidence="1" id="KW-0521">NADP</keyword>
<keyword evidence="1" id="KW-0560">Oxidoreductase</keyword>
<reference evidence="3" key="1">
    <citation type="submission" date="2020-10" db="EMBL/GenBank/DDBJ databases">
        <authorList>
            <person name="Han B."/>
            <person name="Lu T."/>
            <person name="Zhao Q."/>
            <person name="Huang X."/>
            <person name="Zhao Y."/>
        </authorList>
    </citation>
    <scope>NUCLEOTIDE SEQUENCE</scope>
</reference>
<dbReference type="GO" id="GO:0035336">
    <property type="term" value="P:long-chain fatty-acyl-CoA metabolic process"/>
    <property type="evidence" value="ECO:0007669"/>
    <property type="project" value="TreeGrafter"/>
</dbReference>
<comment type="similarity">
    <text evidence="1">Belongs to the fatty acyl-CoA reductase family.</text>
</comment>
<sequence length="280" mass="30964">MAVADSAAHAALSVTDNASVLIEKILRMSPDIGKIYVVVKAKDTEAALKRLQNEVVDTELFKCLQEIHGKDYQSFVASKLVPVSGDIRESSVGIATELANKIAEEVDIIVNIAANTTFDERGKALYLGETISSRLGSSSDFSERKDAVLYIEAEIKLAFHCRKQPENSASFHKEMKDLGTQRAKLHGWENTYVFTKAMGEMVINAMRGQIPVVTMRPSIIESTLKDPFPGWIQGNRMMDPIIVYYGNGQMSCLLADPDCVVDVDGLHKWTNNKCIYGTKN</sequence>
<protein>
    <recommendedName>
        <fullName evidence="1">Fatty acyl-CoA reductase</fullName>
        <ecNumber evidence="1">1.2.1.84</ecNumber>
    </recommendedName>
</protein>
<dbReference type="InterPro" id="IPR036291">
    <property type="entry name" value="NAD(P)-bd_dom_sf"/>
</dbReference>
<evidence type="ECO:0000256" key="1">
    <source>
        <dbReference type="RuleBase" id="RU363097"/>
    </source>
</evidence>
<evidence type="ECO:0000313" key="4">
    <source>
        <dbReference type="Proteomes" id="UP000604825"/>
    </source>
</evidence>
<comment type="catalytic activity">
    <reaction evidence="1">
        <text>a long-chain fatty acyl-CoA + 2 NADPH + 2 H(+) = a long-chain primary fatty alcohol + 2 NADP(+) + CoA</text>
        <dbReference type="Rhea" id="RHEA:52716"/>
        <dbReference type="ChEBI" id="CHEBI:15378"/>
        <dbReference type="ChEBI" id="CHEBI:57287"/>
        <dbReference type="ChEBI" id="CHEBI:57783"/>
        <dbReference type="ChEBI" id="CHEBI:58349"/>
        <dbReference type="ChEBI" id="CHEBI:77396"/>
        <dbReference type="ChEBI" id="CHEBI:83139"/>
        <dbReference type="EC" id="1.2.1.84"/>
    </reaction>
</comment>
<keyword evidence="4" id="KW-1185">Reference proteome</keyword>
<feature type="domain" description="Thioester reductase (TE)" evidence="2">
    <location>
        <begin position="19"/>
        <end position="263"/>
    </location>
</feature>
<accession>A0A811SKS8</accession>
<dbReference type="GO" id="GO:0080019">
    <property type="term" value="F:alcohol-forming very long-chain fatty acyl-CoA reductase activity"/>
    <property type="evidence" value="ECO:0007669"/>
    <property type="project" value="InterPro"/>
</dbReference>
<comment type="function">
    <text evidence="1">Catalyzes the reduction of fatty acyl-CoA to fatty alcohols.</text>
</comment>
<dbReference type="GO" id="GO:0010345">
    <property type="term" value="P:suberin biosynthetic process"/>
    <property type="evidence" value="ECO:0007669"/>
    <property type="project" value="TreeGrafter"/>
</dbReference>
<keyword evidence="1" id="KW-0443">Lipid metabolism</keyword>
<comment type="caution">
    <text evidence="3">The sequence shown here is derived from an EMBL/GenBank/DDBJ whole genome shotgun (WGS) entry which is preliminary data.</text>
</comment>
<dbReference type="SUPFAM" id="SSF51735">
    <property type="entry name" value="NAD(P)-binding Rossmann-fold domains"/>
    <property type="match status" value="1"/>
</dbReference>
<dbReference type="OrthoDB" id="429813at2759"/>
<dbReference type="Proteomes" id="UP000604825">
    <property type="component" value="Unassembled WGS sequence"/>
</dbReference>
<dbReference type="InterPro" id="IPR026055">
    <property type="entry name" value="FAR"/>
</dbReference>
<dbReference type="InterPro" id="IPR013120">
    <property type="entry name" value="FAR_NAD-bd"/>
</dbReference>
<name>A0A811SKS8_9POAL</name>
<proteinExistence type="inferred from homology"/>